<dbReference type="InterPro" id="IPR016024">
    <property type="entry name" value="ARM-type_fold"/>
</dbReference>
<evidence type="ECO:0000313" key="6">
    <source>
        <dbReference type="EMBL" id="TFJ81261.1"/>
    </source>
</evidence>
<organism evidence="6 7">
    <name type="scientific">Nannochloropsis salina CCMP1776</name>
    <dbReference type="NCBI Taxonomy" id="1027361"/>
    <lineage>
        <taxon>Eukaryota</taxon>
        <taxon>Sar</taxon>
        <taxon>Stramenopiles</taxon>
        <taxon>Ochrophyta</taxon>
        <taxon>Eustigmatophyceae</taxon>
        <taxon>Eustigmatales</taxon>
        <taxon>Monodopsidaceae</taxon>
        <taxon>Microchloropsis</taxon>
        <taxon>Microchloropsis salina</taxon>
    </lineage>
</organism>
<evidence type="ECO:0000313" key="7">
    <source>
        <dbReference type="Proteomes" id="UP000355283"/>
    </source>
</evidence>
<keyword evidence="7" id="KW-1185">Reference proteome</keyword>
<feature type="compositionally biased region" description="Gly residues" evidence="4">
    <location>
        <begin position="654"/>
        <end position="671"/>
    </location>
</feature>
<accession>A0A4D9CQ18</accession>
<evidence type="ECO:0000256" key="3">
    <source>
        <dbReference type="PROSITE-ProRule" id="PRU00103"/>
    </source>
</evidence>
<dbReference type="GO" id="GO:0005634">
    <property type="term" value="C:nucleus"/>
    <property type="evidence" value="ECO:0007669"/>
    <property type="project" value="TreeGrafter"/>
</dbReference>
<feature type="repeat" description="HEAT" evidence="3">
    <location>
        <begin position="356"/>
        <end position="394"/>
    </location>
</feature>
<evidence type="ECO:0000256" key="2">
    <source>
        <dbReference type="ARBA" id="ARBA00038332"/>
    </source>
</evidence>
<name>A0A4D9CQ18_9STRA</name>
<feature type="repeat" description="HEAT" evidence="3">
    <location>
        <begin position="488"/>
        <end position="526"/>
    </location>
</feature>
<dbReference type="GO" id="GO:0000159">
    <property type="term" value="C:protein phosphatase type 2A complex"/>
    <property type="evidence" value="ECO:0007669"/>
    <property type="project" value="TreeGrafter"/>
</dbReference>
<dbReference type="InterPro" id="IPR054573">
    <property type="entry name" value="PP2A/SF3B1-like_HEAT"/>
</dbReference>
<reference evidence="6 7" key="1">
    <citation type="submission" date="2019-01" db="EMBL/GenBank/DDBJ databases">
        <title>Nuclear Genome Assembly of the Microalgal Biofuel strain Nannochloropsis salina CCMP1776.</title>
        <authorList>
            <person name="Hovde B."/>
        </authorList>
    </citation>
    <scope>NUCLEOTIDE SEQUENCE [LARGE SCALE GENOMIC DNA]</scope>
    <source>
        <strain evidence="6 7">CCMP1776</strain>
    </source>
</reference>
<dbReference type="InterPro" id="IPR000357">
    <property type="entry name" value="HEAT"/>
</dbReference>
<dbReference type="Proteomes" id="UP000355283">
    <property type="component" value="Unassembled WGS sequence"/>
</dbReference>
<feature type="repeat" description="HEAT" evidence="3">
    <location>
        <begin position="142"/>
        <end position="180"/>
    </location>
</feature>
<dbReference type="EMBL" id="SDOX01000128">
    <property type="protein sequence ID" value="TFJ81261.1"/>
    <property type="molecule type" value="Genomic_DNA"/>
</dbReference>
<dbReference type="InterPro" id="IPR051023">
    <property type="entry name" value="PP2A_Regulatory_Subunit_A"/>
</dbReference>
<dbReference type="PANTHER" id="PTHR10648">
    <property type="entry name" value="SERINE/THREONINE-PROTEIN PHOSPHATASE PP2A 65 KDA REGULATORY SUBUNIT"/>
    <property type="match status" value="1"/>
</dbReference>
<dbReference type="Pfam" id="PF02985">
    <property type="entry name" value="HEAT"/>
    <property type="match status" value="1"/>
</dbReference>
<dbReference type="AlphaFoldDB" id="A0A4D9CQ18"/>
<comment type="similarity">
    <text evidence="2">Belongs to the phosphatase 2A regulatory subunit A family.</text>
</comment>
<dbReference type="PROSITE" id="PS50077">
    <property type="entry name" value="HEAT_REPEAT"/>
    <property type="match status" value="5"/>
</dbReference>
<dbReference type="Gene3D" id="1.25.10.10">
    <property type="entry name" value="Leucine-rich Repeat Variant"/>
    <property type="match status" value="1"/>
</dbReference>
<dbReference type="OrthoDB" id="340346at2759"/>
<feature type="domain" description="Phosphatase PP2A regulatory subunit A/Splicing factor 3B subunit 1-like HEAT repeat" evidence="5">
    <location>
        <begin position="313"/>
        <end position="387"/>
    </location>
</feature>
<feature type="repeat" description="HEAT" evidence="3">
    <location>
        <begin position="316"/>
        <end position="335"/>
    </location>
</feature>
<evidence type="ECO:0000256" key="1">
    <source>
        <dbReference type="ARBA" id="ARBA00022737"/>
    </source>
</evidence>
<dbReference type="InterPro" id="IPR011989">
    <property type="entry name" value="ARM-like"/>
</dbReference>
<dbReference type="GO" id="GO:0019888">
    <property type="term" value="F:protein phosphatase regulator activity"/>
    <property type="evidence" value="ECO:0007669"/>
    <property type="project" value="TreeGrafter"/>
</dbReference>
<evidence type="ECO:0000259" key="5">
    <source>
        <dbReference type="Pfam" id="PF22646"/>
    </source>
</evidence>
<dbReference type="GO" id="GO:0005829">
    <property type="term" value="C:cytosol"/>
    <property type="evidence" value="ECO:0007669"/>
    <property type="project" value="TreeGrafter"/>
</dbReference>
<gene>
    <name evidence="6" type="ORF">NSK_007222</name>
</gene>
<dbReference type="Pfam" id="PF22646">
    <property type="entry name" value="PPP2R1A-like_HEAT"/>
    <property type="match status" value="1"/>
</dbReference>
<evidence type="ECO:0000256" key="4">
    <source>
        <dbReference type="SAM" id="MobiDB-lite"/>
    </source>
</evidence>
<feature type="region of interest" description="Disordered" evidence="4">
    <location>
        <begin position="639"/>
        <end position="671"/>
    </location>
</feature>
<feature type="repeat" description="HEAT" evidence="3">
    <location>
        <begin position="568"/>
        <end position="606"/>
    </location>
</feature>
<dbReference type="PANTHER" id="PTHR10648:SF4">
    <property type="entry name" value="PROTEIN PHOSPHATASE 2 (FORMERLY 2A), REGULATORY SUBUNIT A, BETA ISOFORM-RELATED"/>
    <property type="match status" value="1"/>
</dbReference>
<keyword evidence="1" id="KW-0677">Repeat</keyword>
<dbReference type="InterPro" id="IPR021133">
    <property type="entry name" value="HEAT_type_2"/>
</dbReference>
<dbReference type="SUPFAM" id="SSF48371">
    <property type="entry name" value="ARM repeat"/>
    <property type="match status" value="1"/>
</dbReference>
<sequence>MDKTDRAVTGLANLSLTDSGSAAERSLEQRPSVLAADGARRREIDAIGTAGTKVACQDLEGMSPLDFFVEEIENEDVYVRLEAYRRVRLIAGALGPQMTEQKLLPLLLEHASSLKDDEILLTLAQGVGNDAFLPLVPSPAVLVPLLTRLAGAEETVVREAAVASLLKVFASLPSPVTEAFSTFQALAQGELFCPQVSAASLFPAVYQKMEGGREGGREGGTEGELRALFGTALAKNENPMVRKAAASALREMVPVDLPVHRHRRPDPPSRPPPLRHALEDRSWKVRVSLATDYAGIARALKGEGGQRALDALHHDLLPGLVSLLQDNEAEVRIAALTHGFAPFCPLLGAPLFVQHLLPCARLLAPDTLPGVRLALSTACLDLAPFLGQDEFMEQVMPLLERFLMDATCPEVNARLHILSRLAAIGPWLPPPPSAPSSPSPSTSSLPTILLHLREDENWRLRKGAIEAFPVLAAHMSSEHRLVHFEPTLLPPLLSAFHDRVAQVRAAATLALGRVAHITGPAFVEAKIWPRVLAQYRRSRLYLTRMALLHALQSLLVKGESTASLTQEILALVLEATRDKVPNVRFTAAQVLAEVSDFLDASSLQTSVTPCLGAMAEKDADGDVRFYAALALQGKEEVSMASGEDNLSTRSVAVLGGGGGEGEGGRDQGGGS</sequence>
<protein>
    <recommendedName>
        <fullName evidence="5">Phosphatase PP2A regulatory subunit A/Splicing factor 3B subunit 1-like HEAT repeat domain-containing protein</fullName>
    </recommendedName>
</protein>
<comment type="caution">
    <text evidence="6">The sequence shown here is derived from an EMBL/GenBank/DDBJ whole genome shotgun (WGS) entry which is preliminary data.</text>
</comment>
<proteinExistence type="inferred from homology"/>